<proteinExistence type="predicted"/>
<evidence type="ECO:0000313" key="2">
    <source>
        <dbReference type="EMBL" id="CAK8687360.1"/>
    </source>
</evidence>
<sequence length="135" mass="15088">MLAILHNFVNSCHAIYSGDSDDKLLKMSYLQDMQNNFSILSQGHAQVALSPLALAIILPVIWLFACLSHLGLIDLEILLFGFCGDSLLDLPQNLIHPPTQRHSVQFSSENPFLLDVQFNPLSHFPETKTVKLPSF</sequence>
<evidence type="ECO:0000313" key="3">
    <source>
        <dbReference type="Proteomes" id="UP001642483"/>
    </source>
</evidence>
<accession>A0ABP0GB58</accession>
<dbReference type="Proteomes" id="UP001642483">
    <property type="component" value="Unassembled WGS sequence"/>
</dbReference>
<evidence type="ECO:0000256" key="1">
    <source>
        <dbReference type="SAM" id="Phobius"/>
    </source>
</evidence>
<keyword evidence="1" id="KW-1133">Transmembrane helix</keyword>
<reference evidence="2 3" key="1">
    <citation type="submission" date="2024-02" db="EMBL/GenBank/DDBJ databases">
        <authorList>
            <person name="Daric V."/>
            <person name="Darras S."/>
        </authorList>
    </citation>
    <scope>NUCLEOTIDE SEQUENCE [LARGE SCALE GENOMIC DNA]</scope>
</reference>
<feature type="transmembrane region" description="Helical" evidence="1">
    <location>
        <begin position="52"/>
        <end position="72"/>
    </location>
</feature>
<comment type="caution">
    <text evidence="2">The sequence shown here is derived from an EMBL/GenBank/DDBJ whole genome shotgun (WGS) entry which is preliminary data.</text>
</comment>
<gene>
    <name evidence="2" type="ORF">CVLEPA_LOCUS19433</name>
</gene>
<name>A0ABP0GB58_CLALP</name>
<keyword evidence="1" id="KW-0812">Transmembrane</keyword>
<keyword evidence="3" id="KW-1185">Reference proteome</keyword>
<keyword evidence="1" id="KW-0472">Membrane</keyword>
<dbReference type="EMBL" id="CAWYQH010000104">
    <property type="protein sequence ID" value="CAK8687360.1"/>
    <property type="molecule type" value="Genomic_DNA"/>
</dbReference>
<organism evidence="2 3">
    <name type="scientific">Clavelina lepadiformis</name>
    <name type="common">Light-bulb sea squirt</name>
    <name type="synonym">Ascidia lepadiformis</name>
    <dbReference type="NCBI Taxonomy" id="159417"/>
    <lineage>
        <taxon>Eukaryota</taxon>
        <taxon>Metazoa</taxon>
        <taxon>Chordata</taxon>
        <taxon>Tunicata</taxon>
        <taxon>Ascidiacea</taxon>
        <taxon>Aplousobranchia</taxon>
        <taxon>Clavelinidae</taxon>
        <taxon>Clavelina</taxon>
    </lineage>
</organism>
<protein>
    <submittedName>
        <fullName evidence="2">Uncharacterized protein</fullName>
    </submittedName>
</protein>